<comment type="caution">
    <text evidence="4">The sequence shown here is derived from an EMBL/GenBank/DDBJ whole genome shotgun (WGS) entry which is preliminary data.</text>
</comment>
<dbReference type="Pfam" id="PF16344">
    <property type="entry name" value="FecR_C"/>
    <property type="match status" value="1"/>
</dbReference>
<feature type="domain" description="FecR protein" evidence="2">
    <location>
        <begin position="143"/>
        <end position="231"/>
    </location>
</feature>
<dbReference type="Gene3D" id="3.55.50.30">
    <property type="match status" value="1"/>
</dbReference>
<dbReference type="InterPro" id="IPR006860">
    <property type="entry name" value="FecR"/>
</dbReference>
<gene>
    <name evidence="4" type="ORF">LX99_03872</name>
</gene>
<keyword evidence="1" id="KW-0472">Membrane</keyword>
<dbReference type="PIRSF" id="PIRSF018266">
    <property type="entry name" value="FecR"/>
    <property type="match status" value="1"/>
</dbReference>
<evidence type="ECO:0000256" key="1">
    <source>
        <dbReference type="SAM" id="Phobius"/>
    </source>
</evidence>
<proteinExistence type="predicted"/>
<dbReference type="PANTHER" id="PTHR30273:SF2">
    <property type="entry name" value="PROTEIN FECR"/>
    <property type="match status" value="1"/>
</dbReference>
<dbReference type="GO" id="GO:0016989">
    <property type="term" value="F:sigma factor antagonist activity"/>
    <property type="evidence" value="ECO:0007669"/>
    <property type="project" value="TreeGrafter"/>
</dbReference>
<name>A0A316H4U2_9SPHI</name>
<dbReference type="InterPro" id="IPR012373">
    <property type="entry name" value="Ferrdict_sens_TM"/>
</dbReference>
<reference evidence="4 5" key="1">
    <citation type="submission" date="2018-05" db="EMBL/GenBank/DDBJ databases">
        <title>Genomic Encyclopedia of Archaeal and Bacterial Type Strains, Phase II (KMG-II): from individual species to whole genera.</title>
        <authorList>
            <person name="Goeker M."/>
        </authorList>
    </citation>
    <scope>NUCLEOTIDE SEQUENCE [LARGE SCALE GENOMIC DNA]</scope>
    <source>
        <strain evidence="4 5">DSM 19975</strain>
    </source>
</reference>
<dbReference type="InterPro" id="IPR032508">
    <property type="entry name" value="FecR_C"/>
</dbReference>
<dbReference type="PANTHER" id="PTHR30273">
    <property type="entry name" value="PERIPLASMIC SIGNAL SENSOR AND SIGMA FACTOR ACTIVATOR FECR-RELATED"/>
    <property type="match status" value="1"/>
</dbReference>
<dbReference type="Gene3D" id="2.60.120.1440">
    <property type="match status" value="1"/>
</dbReference>
<sequence>MSNYTNYEVEDFLHDDFFINWVLQGTAEQNAFWDEWLLNNPDRQKVVESAKQIILAVSVKPPETGLTDDEVNGIAAQVQEALHNKGPMVMKLKFYQTQWFRIAAVLTVFLTIGLVLTKVRTNQAPAGQQDNQPGGLVSVVNNTTESKLVQMSDGSLAILKPGSGIKYPRSFKGGREAFLNGEAFFEIHKNPAMPFLVHSHDMVVRVLGTSFTVRSFSIDKEFKVIVNTGKVLVYNQKQATPEAKNTVTLLPNQTATYTAKLTQVKKESLTKPLILSTPVAQKEFTFDNATLADIIDKIDIAYGVNVEYDKAVLGPIHLSASLSDRPLDEKVKLICKAVNASCQFIDGRIIITTQNLNHSTAN</sequence>
<dbReference type="Proteomes" id="UP000245678">
    <property type="component" value="Unassembled WGS sequence"/>
</dbReference>
<evidence type="ECO:0000313" key="4">
    <source>
        <dbReference type="EMBL" id="PWK75378.1"/>
    </source>
</evidence>
<evidence type="ECO:0000313" key="5">
    <source>
        <dbReference type="Proteomes" id="UP000245678"/>
    </source>
</evidence>
<organism evidence="4 5">
    <name type="scientific">Mucilaginibacter oryzae</name>
    <dbReference type="NCBI Taxonomy" id="468058"/>
    <lineage>
        <taxon>Bacteria</taxon>
        <taxon>Pseudomonadati</taxon>
        <taxon>Bacteroidota</taxon>
        <taxon>Sphingobacteriia</taxon>
        <taxon>Sphingobacteriales</taxon>
        <taxon>Sphingobacteriaceae</taxon>
        <taxon>Mucilaginibacter</taxon>
    </lineage>
</organism>
<dbReference type="Pfam" id="PF04773">
    <property type="entry name" value="FecR"/>
    <property type="match status" value="1"/>
</dbReference>
<protein>
    <submittedName>
        <fullName evidence="4">FecR family protein</fullName>
    </submittedName>
</protein>
<keyword evidence="5" id="KW-1185">Reference proteome</keyword>
<accession>A0A316H4U2</accession>
<evidence type="ECO:0000259" key="3">
    <source>
        <dbReference type="Pfam" id="PF16344"/>
    </source>
</evidence>
<feature type="domain" description="Protein FecR C-terminal" evidence="3">
    <location>
        <begin position="283"/>
        <end position="351"/>
    </location>
</feature>
<keyword evidence="1" id="KW-0812">Transmembrane</keyword>
<feature type="transmembrane region" description="Helical" evidence="1">
    <location>
        <begin position="99"/>
        <end position="116"/>
    </location>
</feature>
<dbReference type="AlphaFoldDB" id="A0A316H4U2"/>
<dbReference type="RefSeq" id="WP_109609320.1">
    <property type="nucleotide sequence ID" value="NZ_QGHA01000008.1"/>
</dbReference>
<dbReference type="EMBL" id="QGHA01000008">
    <property type="protein sequence ID" value="PWK75378.1"/>
    <property type="molecule type" value="Genomic_DNA"/>
</dbReference>
<keyword evidence="1" id="KW-1133">Transmembrane helix</keyword>
<evidence type="ECO:0000259" key="2">
    <source>
        <dbReference type="Pfam" id="PF04773"/>
    </source>
</evidence>